<organism evidence="1 2">
    <name type="scientific">Actinacidiphila acididurans</name>
    <dbReference type="NCBI Taxonomy" id="2784346"/>
    <lineage>
        <taxon>Bacteria</taxon>
        <taxon>Bacillati</taxon>
        <taxon>Actinomycetota</taxon>
        <taxon>Actinomycetes</taxon>
        <taxon>Kitasatosporales</taxon>
        <taxon>Streptomycetaceae</taxon>
        <taxon>Actinacidiphila</taxon>
    </lineage>
</organism>
<keyword evidence="2" id="KW-1185">Reference proteome</keyword>
<name>A0ABS2TSJ8_9ACTN</name>
<evidence type="ECO:0000313" key="1">
    <source>
        <dbReference type="EMBL" id="MBM9505466.1"/>
    </source>
</evidence>
<evidence type="ECO:0000313" key="2">
    <source>
        <dbReference type="Proteomes" id="UP000749040"/>
    </source>
</evidence>
<protein>
    <submittedName>
        <fullName evidence="1">Uncharacterized protein</fullName>
    </submittedName>
</protein>
<dbReference type="RefSeq" id="WP_205357329.1">
    <property type="nucleotide sequence ID" value="NZ_JADKYB010000006.1"/>
</dbReference>
<proteinExistence type="predicted"/>
<dbReference type="EMBL" id="JADKYB010000006">
    <property type="protein sequence ID" value="MBM9505466.1"/>
    <property type="molecule type" value="Genomic_DNA"/>
</dbReference>
<sequence>MTITWQIPLVAVFGLVSVLLVRGRDVRVWEAAVLALFGYYLAQSPVSGSVASTVQWALSGFLHT</sequence>
<accession>A0ABS2TSJ8</accession>
<dbReference type="Proteomes" id="UP000749040">
    <property type="component" value="Unassembled WGS sequence"/>
</dbReference>
<gene>
    <name evidence="1" type="ORF">ITX44_13085</name>
</gene>
<reference evidence="1 2" key="1">
    <citation type="submission" date="2021-01" db="EMBL/GenBank/DDBJ databases">
        <title>Streptomyces acididurans sp. nov., isolated from a peat swamp forest soil.</title>
        <authorList>
            <person name="Chantavorakit T."/>
            <person name="Duangmal K."/>
        </authorList>
    </citation>
    <scope>NUCLEOTIDE SEQUENCE [LARGE SCALE GENOMIC DNA]</scope>
    <source>
        <strain evidence="1 2">KK5PA1</strain>
    </source>
</reference>
<comment type="caution">
    <text evidence="1">The sequence shown here is derived from an EMBL/GenBank/DDBJ whole genome shotgun (WGS) entry which is preliminary data.</text>
</comment>